<dbReference type="InterPro" id="IPR024704">
    <property type="entry name" value="SMC"/>
</dbReference>
<dbReference type="Proteomes" id="UP000027284">
    <property type="component" value="Unassembled WGS sequence"/>
</dbReference>
<feature type="compositionally biased region" description="Basic and acidic residues" evidence="8">
    <location>
        <begin position="763"/>
        <end position="772"/>
    </location>
</feature>
<dbReference type="OrthoDB" id="9808768at2"/>
<feature type="coiled-coil region" evidence="7">
    <location>
        <begin position="966"/>
        <end position="1000"/>
    </location>
</feature>
<dbReference type="GO" id="GO:0016887">
    <property type="term" value="F:ATP hydrolysis activity"/>
    <property type="evidence" value="ECO:0007669"/>
    <property type="project" value="InterPro"/>
</dbReference>
<sequence length="1153" mass="128580">MSVRISSLTLEGFKSFAGKVELAFPGNIIAIVGPNGAGKSNICDAIAWVLGEQSARLLRSQTMGDVIFAGSAQRPPAAAAQVTLILDSHPGHPDHRLEISRRILRDGTSEYRLGGRRVRLKDIQDKLAEAGLGTRAYAIIEQGRVSQVLSAKPTDRRALFEEAAGISHYRLRRHEAELKLAETKANLERVSDIVAEVKREYGSIRRQARQAQRHAQLREELQRVTTLLAVLRWAEAKGKLQALQQEVAAGEEQHAQKAAALAQVEAELLRIQRQWEEKAGELANLREEQARVAGQCQRLEAEEAACRRELDSLRSRQEQVAALLAQTEGQIQEEQLHQQELTQKLAQAEEEVGKVQEETVLREEAAKEAEKLAREAEAQAEEARQKLLRAVAAASEARNRFHRLQLEVEQIRYQQTRLSAERERLSQHLQQAAGEEQEASHRERECQAELEQVQVQQQKLQALVDQERKELKELAEKRDELEHRLWQVRHEREAVQRARAQLRALPQSLAKVLSDQQLAGTVADYLNPPPELAKTLDQAYGELLTLPVVQGEEAVERLLKASFSGEAVDVVIRDPQRLPPQGSLLSEAGALPQELGWLASALPPLALAQDPEEARRLATENPSLLVLLPGGSRRQGQRLRLGNGQRGPAGALHLKTREQELSAQETQLAEEKQKLLALVQAKTATFREHEHELAELSKVVRQKTEALAEASSRREARHRERTRLERELEALAVEASRLEGELAKAQENLAHAQAQAKVLEERAEGESARVDEATAAASAARSQASQAHTEAEKWRGQLALALERQRFAQRELSQHRQLAEKLAQEAERLRQELLELSQRQSQLQELLAQTRTQLEEALKLSASGQQKAAEAEAQVAQLKEQVEQQQHQAARAREEEQAALKALVDAQLRAAELAAELAHLQEALGGQPPEEIPQDVDRDALGQRQKELEQQLAQLGPVNELAVQQEKELEERFRFLSAQKKDLEESLESLRKSITELDTTCQERFLATLSAANELFGEVFRELFGGGEAQVLLSDPESPLDSGIEVKVRPPGKHTQSVLLLSGGEKALAAVALLLALFRIRPAPFCVLDEVDAPLDDLNVERLCQHLKAQAQQTQFLLITHNRRTMAHADVLYGVTMEEPGVSRVVSVRLEEA</sequence>
<evidence type="ECO:0000256" key="3">
    <source>
        <dbReference type="ARBA" id="ARBA00022741"/>
    </source>
</evidence>
<comment type="subunit">
    <text evidence="7">Homodimer.</text>
</comment>
<feature type="domain" description="RecF/RecN/SMC N-terminal" evidence="9">
    <location>
        <begin position="5"/>
        <end position="1143"/>
    </location>
</feature>
<protein>
    <recommendedName>
        <fullName evidence="7">Chromosome partition protein Smc</fullName>
    </recommendedName>
</protein>
<comment type="caution">
    <text evidence="10">The sequence shown here is derived from an EMBL/GenBank/DDBJ whole genome shotgun (WGS) entry which is preliminary data.</text>
</comment>
<comment type="function">
    <text evidence="7">Required for chromosome condensation and partitioning.</text>
</comment>
<dbReference type="Pfam" id="PF02463">
    <property type="entry name" value="SMC_N"/>
    <property type="match status" value="1"/>
</dbReference>
<evidence type="ECO:0000313" key="10">
    <source>
        <dbReference type="EMBL" id="KDA54725.1"/>
    </source>
</evidence>
<dbReference type="PIRSF" id="PIRSF005719">
    <property type="entry name" value="SMC"/>
    <property type="match status" value="1"/>
</dbReference>
<dbReference type="GO" id="GO:0006260">
    <property type="term" value="P:DNA replication"/>
    <property type="evidence" value="ECO:0007669"/>
    <property type="project" value="UniProtKB-UniRule"/>
</dbReference>
<feature type="coiled-coil region" evidence="7">
    <location>
        <begin position="805"/>
        <end position="923"/>
    </location>
</feature>
<reference evidence="10 11" key="1">
    <citation type="submission" date="2014-04" db="EMBL/GenBank/DDBJ databases">
        <title>The Genome Sequence of Thermoanaerobaculum aquaticum MP-01, The First Cultivated Group 23 Acidobacterium.</title>
        <authorList>
            <person name="Stamps B.W."/>
            <person name="Losey N.A."/>
            <person name="Lawson P.A."/>
            <person name="Stevenson B.S."/>
        </authorList>
    </citation>
    <scope>NUCLEOTIDE SEQUENCE [LARGE SCALE GENOMIC DNA]</scope>
    <source>
        <strain evidence="10 11">MP-01</strain>
    </source>
</reference>
<evidence type="ECO:0000256" key="7">
    <source>
        <dbReference type="HAMAP-Rule" id="MF_01894"/>
    </source>
</evidence>
<comment type="similarity">
    <text evidence="7">Belongs to the SMC family.</text>
</comment>
<feature type="coiled-coil region" evidence="7">
    <location>
        <begin position="173"/>
        <end position="498"/>
    </location>
</feature>
<dbReference type="GO" id="GO:0005737">
    <property type="term" value="C:cytoplasm"/>
    <property type="evidence" value="ECO:0007669"/>
    <property type="project" value="UniProtKB-SubCell"/>
</dbReference>
<organism evidence="10 11">
    <name type="scientific">Thermoanaerobaculum aquaticum</name>
    <dbReference type="NCBI Taxonomy" id="1312852"/>
    <lineage>
        <taxon>Bacteria</taxon>
        <taxon>Pseudomonadati</taxon>
        <taxon>Acidobacteriota</taxon>
        <taxon>Thermoanaerobaculia</taxon>
        <taxon>Thermoanaerobaculales</taxon>
        <taxon>Thermoanaerobaculaceae</taxon>
        <taxon>Thermoanaerobaculum</taxon>
    </lineage>
</organism>
<dbReference type="Gene3D" id="3.40.50.300">
    <property type="entry name" value="P-loop containing nucleotide triphosphate hydrolases"/>
    <property type="match status" value="2"/>
</dbReference>
<dbReference type="GO" id="GO:0030261">
    <property type="term" value="P:chromosome condensation"/>
    <property type="evidence" value="ECO:0007669"/>
    <property type="project" value="InterPro"/>
</dbReference>
<keyword evidence="2 7" id="KW-0963">Cytoplasm</keyword>
<dbReference type="HAMAP" id="MF_01894">
    <property type="entry name" value="Smc_prok"/>
    <property type="match status" value="1"/>
</dbReference>
<dbReference type="GO" id="GO:0003677">
    <property type="term" value="F:DNA binding"/>
    <property type="evidence" value="ECO:0007669"/>
    <property type="project" value="UniProtKB-UniRule"/>
</dbReference>
<dbReference type="InterPro" id="IPR003395">
    <property type="entry name" value="RecF/RecN/SMC_N"/>
</dbReference>
<dbReference type="InterPro" id="IPR027417">
    <property type="entry name" value="P-loop_NTPase"/>
</dbReference>
<evidence type="ECO:0000256" key="6">
    <source>
        <dbReference type="ARBA" id="ARBA00023125"/>
    </source>
</evidence>
<evidence type="ECO:0000256" key="1">
    <source>
        <dbReference type="ARBA" id="ARBA00004496"/>
    </source>
</evidence>
<comment type="subcellular location">
    <subcellularLocation>
        <location evidence="1 7">Cytoplasm</location>
    </subcellularLocation>
</comment>
<keyword evidence="4 7" id="KW-0067">ATP-binding</keyword>
<accession>A0A062Y1S2</accession>
<dbReference type="GO" id="GO:0007059">
    <property type="term" value="P:chromosome segregation"/>
    <property type="evidence" value="ECO:0007669"/>
    <property type="project" value="UniProtKB-UniRule"/>
</dbReference>
<dbReference type="STRING" id="1312852.EG19_09890"/>
<dbReference type="RefSeq" id="WP_038046928.1">
    <property type="nucleotide sequence ID" value="NZ_JMFG01000005.1"/>
</dbReference>
<dbReference type="GO" id="GO:0007062">
    <property type="term" value="P:sister chromatid cohesion"/>
    <property type="evidence" value="ECO:0007669"/>
    <property type="project" value="InterPro"/>
</dbReference>
<evidence type="ECO:0000313" key="11">
    <source>
        <dbReference type="Proteomes" id="UP000027284"/>
    </source>
</evidence>
<evidence type="ECO:0000256" key="4">
    <source>
        <dbReference type="ARBA" id="ARBA00022840"/>
    </source>
</evidence>
<keyword evidence="3 7" id="KW-0547">Nucleotide-binding</keyword>
<dbReference type="EMBL" id="JMFG01000005">
    <property type="protein sequence ID" value="KDA54725.1"/>
    <property type="molecule type" value="Genomic_DNA"/>
</dbReference>
<name>A0A062Y1S2_9BACT</name>
<evidence type="ECO:0000256" key="8">
    <source>
        <dbReference type="SAM" id="MobiDB-lite"/>
    </source>
</evidence>
<evidence type="ECO:0000259" key="9">
    <source>
        <dbReference type="Pfam" id="PF02463"/>
    </source>
</evidence>
<feature type="compositionally biased region" description="Low complexity" evidence="8">
    <location>
        <begin position="773"/>
        <end position="787"/>
    </location>
</feature>
<proteinExistence type="inferred from homology"/>
<feature type="binding site" evidence="7">
    <location>
        <begin position="34"/>
        <end position="41"/>
    </location>
    <ligand>
        <name>ATP</name>
        <dbReference type="ChEBI" id="CHEBI:30616"/>
    </ligand>
</feature>
<dbReference type="FunFam" id="3.40.50.300:FF:000901">
    <property type="entry name" value="Chromosome partition protein Smc"/>
    <property type="match status" value="1"/>
</dbReference>
<feature type="region of interest" description="Disordered" evidence="8">
    <location>
        <begin position="763"/>
        <end position="790"/>
    </location>
</feature>
<dbReference type="AlphaFoldDB" id="A0A062Y1S2"/>
<comment type="domain">
    <text evidence="7">Contains large globular domains required for ATP hydrolysis at each terminus and a third globular domain forming a flexible hinge near the middle of the molecule. These domains are separated by coiled-coil structures.</text>
</comment>
<keyword evidence="11" id="KW-1185">Reference proteome</keyword>
<evidence type="ECO:0000256" key="2">
    <source>
        <dbReference type="ARBA" id="ARBA00022490"/>
    </source>
</evidence>
<dbReference type="SUPFAM" id="SSF52540">
    <property type="entry name" value="P-loop containing nucleoside triphosphate hydrolases"/>
    <property type="match status" value="1"/>
</dbReference>
<keyword evidence="5 7" id="KW-0175">Coiled coil</keyword>
<gene>
    <name evidence="7" type="primary">smc</name>
    <name evidence="10" type="ORF">EG19_09890</name>
</gene>
<dbReference type="InterPro" id="IPR011890">
    <property type="entry name" value="SMC_prok"/>
</dbReference>
<evidence type="ECO:0000256" key="5">
    <source>
        <dbReference type="ARBA" id="ARBA00023054"/>
    </source>
</evidence>
<dbReference type="GO" id="GO:0005524">
    <property type="term" value="F:ATP binding"/>
    <property type="evidence" value="ECO:0007669"/>
    <property type="project" value="UniProtKB-UniRule"/>
</dbReference>
<dbReference type="NCBIfam" id="TIGR02168">
    <property type="entry name" value="SMC_prok_B"/>
    <property type="match status" value="1"/>
</dbReference>
<keyword evidence="6 7" id="KW-0238">DNA-binding</keyword>
<dbReference type="PANTHER" id="PTHR43977">
    <property type="entry name" value="STRUCTURAL MAINTENANCE OF CHROMOSOMES PROTEIN 3"/>
    <property type="match status" value="1"/>
</dbReference>